<evidence type="ECO:0000256" key="6">
    <source>
        <dbReference type="SAM" id="Phobius"/>
    </source>
</evidence>
<keyword evidence="3 6" id="KW-0812">Transmembrane</keyword>
<keyword evidence="5 6" id="KW-0472">Membrane</keyword>
<comment type="caution">
    <text evidence="7">The sequence shown here is derived from an EMBL/GenBank/DDBJ whole genome shotgun (WGS) entry which is preliminary data.</text>
</comment>
<proteinExistence type="predicted"/>
<evidence type="ECO:0000256" key="4">
    <source>
        <dbReference type="ARBA" id="ARBA00022989"/>
    </source>
</evidence>
<feature type="transmembrane region" description="Helical" evidence="6">
    <location>
        <begin position="411"/>
        <end position="430"/>
    </location>
</feature>
<sequence>MADTLANNKRIAKNTLMLYFRMILLLIISLYTSRVILRELGVDDYGIYNVVGGIIVILSFLNNAMASATQRFLNVEMGRKDQMAVNKIFTTSQHIYFGVALCLLVIAETAGLWFLNNYMNIPDGRLEAANWVYQFSIISAIFGIFTVSYNAVIISHEKMSAFAYISIIEAVLKLLVTFAVIWAPFDKLIFYAALIMLIGMINCGVYVYYGFRHFEECRHFTIKTDRPMMKQMLSFSGWTVFGNLGYILHTQGIAIVINMFFTVAVNAAQGIANQVNGIVTQFANNFLVALNPQVVKTYAAGELNQMHNLIIRGCKMAFCLIAFFVIPLVLEAPTMLKVWLGIVPEYAVVFMRLVLLISLINSFSSLLAASKGATGNIKNYQITLTLIGALHLPFAWLAFELGGSPEYSMYVYLVIVIVLQALRIWFVCRSINLSITRYNREVLVKCAAVLMVSSAVPVTMHIMLEQSILTTLSVVTISVIGVGLSTFFIGLTSTERNAVLKPILSRFKNK</sequence>
<dbReference type="RefSeq" id="WP_122295920.1">
    <property type="nucleotide sequence ID" value="NZ_QRKD01000048.1"/>
</dbReference>
<feature type="transmembrane region" description="Helical" evidence="6">
    <location>
        <begin position="442"/>
        <end position="462"/>
    </location>
</feature>
<dbReference type="PANTHER" id="PTHR30250">
    <property type="entry name" value="PST FAMILY PREDICTED COLANIC ACID TRANSPORTER"/>
    <property type="match status" value="1"/>
</dbReference>
<feature type="transmembrane region" description="Helical" evidence="6">
    <location>
        <begin position="49"/>
        <end position="73"/>
    </location>
</feature>
<dbReference type="PANTHER" id="PTHR30250:SF26">
    <property type="entry name" value="PSMA PROTEIN"/>
    <property type="match status" value="1"/>
</dbReference>
<feature type="transmembrane region" description="Helical" evidence="6">
    <location>
        <begin position="135"/>
        <end position="154"/>
    </location>
</feature>
<feature type="transmembrane region" description="Helical" evidence="6">
    <location>
        <begin position="380"/>
        <end position="399"/>
    </location>
</feature>
<keyword evidence="2" id="KW-1003">Cell membrane</keyword>
<dbReference type="Proteomes" id="UP000283512">
    <property type="component" value="Unassembled WGS sequence"/>
</dbReference>
<feature type="transmembrane region" description="Helical" evidence="6">
    <location>
        <begin position="18"/>
        <end position="37"/>
    </location>
</feature>
<evidence type="ECO:0000256" key="3">
    <source>
        <dbReference type="ARBA" id="ARBA00022692"/>
    </source>
</evidence>
<evidence type="ECO:0000256" key="2">
    <source>
        <dbReference type="ARBA" id="ARBA00022475"/>
    </source>
</evidence>
<organism evidence="7 8">
    <name type="scientific">Bacteroides caccae</name>
    <dbReference type="NCBI Taxonomy" id="47678"/>
    <lineage>
        <taxon>Bacteria</taxon>
        <taxon>Pseudomonadati</taxon>
        <taxon>Bacteroidota</taxon>
        <taxon>Bacteroidia</taxon>
        <taxon>Bacteroidales</taxon>
        <taxon>Bacteroidaceae</taxon>
        <taxon>Bacteroides</taxon>
    </lineage>
</organism>
<dbReference type="InterPro" id="IPR050833">
    <property type="entry name" value="Poly_Biosynth_Transport"/>
</dbReference>
<protein>
    <submittedName>
        <fullName evidence="7">Holin</fullName>
    </submittedName>
</protein>
<dbReference type="GO" id="GO:0005886">
    <property type="term" value="C:plasma membrane"/>
    <property type="evidence" value="ECO:0007669"/>
    <property type="project" value="UniProtKB-SubCell"/>
</dbReference>
<keyword evidence="4 6" id="KW-1133">Transmembrane helix</keyword>
<name>A0A414YDL3_9BACE</name>
<dbReference type="AlphaFoldDB" id="A0A414YDL3"/>
<feature type="transmembrane region" description="Helical" evidence="6">
    <location>
        <begin position="161"/>
        <end position="182"/>
    </location>
</feature>
<evidence type="ECO:0000256" key="5">
    <source>
        <dbReference type="ARBA" id="ARBA00023136"/>
    </source>
</evidence>
<feature type="transmembrane region" description="Helical" evidence="6">
    <location>
        <begin position="468"/>
        <end position="491"/>
    </location>
</feature>
<dbReference type="EMBL" id="QRKD01000048">
    <property type="protein sequence ID" value="RHH84255.1"/>
    <property type="molecule type" value="Genomic_DNA"/>
</dbReference>
<feature type="transmembrane region" description="Helical" evidence="6">
    <location>
        <begin position="232"/>
        <end position="249"/>
    </location>
</feature>
<evidence type="ECO:0000313" key="8">
    <source>
        <dbReference type="Proteomes" id="UP000283512"/>
    </source>
</evidence>
<evidence type="ECO:0000256" key="1">
    <source>
        <dbReference type="ARBA" id="ARBA00004651"/>
    </source>
</evidence>
<feature type="transmembrane region" description="Helical" evidence="6">
    <location>
        <begin position="94"/>
        <end position="115"/>
    </location>
</feature>
<feature type="transmembrane region" description="Helical" evidence="6">
    <location>
        <begin position="346"/>
        <end position="368"/>
    </location>
</feature>
<reference evidence="7 8" key="1">
    <citation type="submission" date="2018-08" db="EMBL/GenBank/DDBJ databases">
        <title>A genome reference for cultivated species of the human gut microbiota.</title>
        <authorList>
            <person name="Zou Y."/>
            <person name="Xue W."/>
            <person name="Luo G."/>
        </authorList>
    </citation>
    <scope>NUCLEOTIDE SEQUENCE [LARGE SCALE GENOMIC DNA]</scope>
    <source>
        <strain evidence="7 8">AM16-49B</strain>
    </source>
</reference>
<dbReference type="CDD" id="cd12082">
    <property type="entry name" value="MATE_like"/>
    <property type="match status" value="1"/>
</dbReference>
<accession>A0A414YDL3</accession>
<evidence type="ECO:0000313" key="7">
    <source>
        <dbReference type="EMBL" id="RHH84255.1"/>
    </source>
</evidence>
<comment type="subcellular location">
    <subcellularLocation>
        <location evidence="1">Cell membrane</location>
        <topology evidence="1">Multi-pass membrane protein</topology>
    </subcellularLocation>
</comment>
<feature type="transmembrane region" description="Helical" evidence="6">
    <location>
        <begin position="316"/>
        <end position="340"/>
    </location>
</feature>
<feature type="transmembrane region" description="Helical" evidence="6">
    <location>
        <begin position="188"/>
        <end position="211"/>
    </location>
</feature>
<gene>
    <name evidence="7" type="ORF">DW190_21650</name>
</gene>